<accession>A0A6B1D2R7</accession>
<keyword evidence="1" id="KW-0812">Transmembrane</keyword>
<comment type="caution">
    <text evidence="2">The sequence shown here is derived from an EMBL/GenBank/DDBJ whole genome shotgun (WGS) entry which is preliminary data.</text>
</comment>
<keyword evidence="1" id="KW-0472">Membrane</keyword>
<dbReference type="EMBL" id="VXMH01000011">
    <property type="protein sequence ID" value="MYC93667.1"/>
    <property type="molecule type" value="Genomic_DNA"/>
</dbReference>
<proteinExistence type="predicted"/>
<evidence type="ECO:0000313" key="2">
    <source>
        <dbReference type="EMBL" id="MYC93667.1"/>
    </source>
</evidence>
<name>A0A6B1D2R7_9CHLR</name>
<dbReference type="AlphaFoldDB" id="A0A6B1D2R7"/>
<dbReference type="PROSITE" id="PS51257">
    <property type="entry name" value="PROKAR_LIPOPROTEIN"/>
    <property type="match status" value="1"/>
</dbReference>
<reference evidence="2" key="1">
    <citation type="submission" date="2019-09" db="EMBL/GenBank/DDBJ databases">
        <title>Characterisation of the sponge microbiome using genome-centric metagenomics.</title>
        <authorList>
            <person name="Engelberts J.P."/>
            <person name="Robbins S.J."/>
            <person name="De Goeij J.M."/>
            <person name="Aranda M."/>
            <person name="Bell S.C."/>
            <person name="Webster N.S."/>
        </authorList>
    </citation>
    <scope>NUCLEOTIDE SEQUENCE</scope>
    <source>
        <strain evidence="2">SB0661_bin_32</strain>
    </source>
</reference>
<evidence type="ECO:0000256" key="1">
    <source>
        <dbReference type="SAM" id="Phobius"/>
    </source>
</evidence>
<protein>
    <submittedName>
        <fullName evidence="2">Uncharacterized protein</fullName>
    </submittedName>
</protein>
<feature type="transmembrane region" description="Helical" evidence="1">
    <location>
        <begin position="20"/>
        <end position="39"/>
    </location>
</feature>
<gene>
    <name evidence="2" type="ORF">F4X14_01735</name>
</gene>
<organism evidence="2">
    <name type="scientific">Caldilineaceae bacterium SB0661_bin_32</name>
    <dbReference type="NCBI Taxonomy" id="2605255"/>
    <lineage>
        <taxon>Bacteria</taxon>
        <taxon>Bacillati</taxon>
        <taxon>Chloroflexota</taxon>
        <taxon>Caldilineae</taxon>
        <taxon>Caldilineales</taxon>
        <taxon>Caldilineaceae</taxon>
    </lineage>
</organism>
<sequence>MEKVGLHRLYRWRPSARFGCLAVFAFCGILTACPTALIFEGQMWEAPSIEIRMQVDANLSVCALDESELPNGWSPKLPQAFPPYQKPVPTGMLGGILIVYSNQEDSVWHELEFYERSYQAVYSYTMRRIVHLSRWHRTWVPLDLSQANLSADQYRAKCSDFLANGGPASGEKSCAVKARYGRFISAFRTYVSPRDMSMEEFVQVLQAIDRNMLQCIDSFADKKWESQDSEQK</sequence>
<keyword evidence="1" id="KW-1133">Transmembrane helix</keyword>